<gene>
    <name evidence="2" type="ORF">COLO4_06297</name>
</gene>
<comment type="caution">
    <text evidence="2">The sequence shown here is derived from an EMBL/GenBank/DDBJ whole genome shotgun (WGS) entry which is preliminary data.</text>
</comment>
<keyword evidence="3" id="KW-1185">Reference proteome</keyword>
<evidence type="ECO:0000313" key="3">
    <source>
        <dbReference type="Proteomes" id="UP000187203"/>
    </source>
</evidence>
<reference evidence="3" key="1">
    <citation type="submission" date="2013-09" db="EMBL/GenBank/DDBJ databases">
        <title>Corchorus olitorius genome sequencing.</title>
        <authorList>
            <person name="Alam M."/>
            <person name="Haque M.S."/>
            <person name="Islam M.S."/>
            <person name="Emdad E.M."/>
            <person name="Islam M.M."/>
            <person name="Ahmed B."/>
            <person name="Halim A."/>
            <person name="Hossen Q.M.M."/>
            <person name="Hossain M.Z."/>
            <person name="Ahmed R."/>
            <person name="Khan M.M."/>
            <person name="Islam R."/>
            <person name="Rashid M.M."/>
            <person name="Khan S.A."/>
            <person name="Rahman M.S."/>
            <person name="Alam M."/>
            <person name="Yahiya A.S."/>
            <person name="Khan M.S."/>
            <person name="Azam M.S."/>
            <person name="Haque T."/>
            <person name="Lashkar M.Z.H."/>
            <person name="Akhand A.I."/>
            <person name="Morshed G."/>
            <person name="Roy S."/>
            <person name="Uddin K.S."/>
            <person name="Rabeya T."/>
            <person name="Hossain A.S."/>
            <person name="Chowdhury A."/>
            <person name="Snigdha A.R."/>
            <person name="Mortoza M.S."/>
            <person name="Matin S.A."/>
            <person name="Hoque S.M.E."/>
            <person name="Islam M.K."/>
            <person name="Roy D.K."/>
            <person name="Haider R."/>
            <person name="Moosa M.M."/>
            <person name="Elias S.M."/>
            <person name="Hasan A.M."/>
            <person name="Jahan S."/>
            <person name="Shafiuddin M."/>
            <person name="Mahmood N."/>
            <person name="Shommy N.S."/>
        </authorList>
    </citation>
    <scope>NUCLEOTIDE SEQUENCE [LARGE SCALE GENOMIC DNA]</scope>
    <source>
        <strain evidence="3">cv. O-4</strain>
    </source>
</reference>
<dbReference type="EMBL" id="AWUE01012661">
    <property type="protein sequence ID" value="OMP08622.1"/>
    <property type="molecule type" value="Genomic_DNA"/>
</dbReference>
<evidence type="ECO:0000256" key="1">
    <source>
        <dbReference type="SAM" id="MobiDB-lite"/>
    </source>
</evidence>
<proteinExistence type="predicted"/>
<sequence length="41" mass="4306">MAPNVKTATLAGILKVVPFSPPPKSQGNKRPHACHAPPLSF</sequence>
<evidence type="ECO:0000313" key="2">
    <source>
        <dbReference type="EMBL" id="OMP08622.1"/>
    </source>
</evidence>
<name>A0A1R3KNG1_9ROSI</name>
<dbReference type="AlphaFoldDB" id="A0A1R3KNG1"/>
<organism evidence="2 3">
    <name type="scientific">Corchorus olitorius</name>
    <dbReference type="NCBI Taxonomy" id="93759"/>
    <lineage>
        <taxon>Eukaryota</taxon>
        <taxon>Viridiplantae</taxon>
        <taxon>Streptophyta</taxon>
        <taxon>Embryophyta</taxon>
        <taxon>Tracheophyta</taxon>
        <taxon>Spermatophyta</taxon>
        <taxon>Magnoliopsida</taxon>
        <taxon>eudicotyledons</taxon>
        <taxon>Gunneridae</taxon>
        <taxon>Pentapetalae</taxon>
        <taxon>rosids</taxon>
        <taxon>malvids</taxon>
        <taxon>Malvales</taxon>
        <taxon>Malvaceae</taxon>
        <taxon>Grewioideae</taxon>
        <taxon>Apeibeae</taxon>
        <taxon>Corchorus</taxon>
    </lineage>
</organism>
<accession>A0A1R3KNG1</accession>
<dbReference type="Proteomes" id="UP000187203">
    <property type="component" value="Unassembled WGS sequence"/>
</dbReference>
<feature type="region of interest" description="Disordered" evidence="1">
    <location>
        <begin position="19"/>
        <end position="41"/>
    </location>
</feature>
<protein>
    <submittedName>
        <fullName evidence="2">Uncharacterized protein</fullName>
    </submittedName>
</protein>